<dbReference type="AlphaFoldDB" id="A0A0K9HK75"/>
<proteinExistence type="predicted"/>
<evidence type="ECO:0000313" key="6">
    <source>
        <dbReference type="Proteomes" id="UP000266922"/>
    </source>
</evidence>
<evidence type="ECO:0000256" key="1">
    <source>
        <dbReference type="ARBA" id="ARBA00022603"/>
    </source>
</evidence>
<reference evidence="3 5" key="1">
    <citation type="submission" date="2016-01" db="EMBL/GenBank/DDBJ databases">
        <title>Draft Genome Sequences of Seven Thermophilic Sporeformers Isolated from Foods.</title>
        <authorList>
            <person name="Berendsen E.M."/>
            <person name="Wells-Bennik M.H."/>
            <person name="Krawcyk A.O."/>
            <person name="De Jong A."/>
            <person name="Holsappel S."/>
            <person name="Eijlander R.T."/>
            <person name="Kuipers O.P."/>
        </authorList>
    </citation>
    <scope>NUCLEOTIDE SEQUENCE [LARGE SCALE GENOMIC DNA]</scope>
    <source>
        <strain evidence="3 5">B4109</strain>
    </source>
</reference>
<reference evidence="4 6" key="2">
    <citation type="submission" date="2018-10" db="EMBL/GenBank/DDBJ databases">
        <title>Geobacillus stearothermophilus in processing lines of powdered infant formula.</title>
        <authorList>
            <person name="Rhee M.S."/>
            <person name="Choi I.-G."/>
            <person name="Cho T.J."/>
            <person name="Park B."/>
        </authorList>
    </citation>
    <scope>NUCLEOTIDE SEQUENCE [LARGE SCALE GENOMIC DNA]</scope>
    <source>
        <strain evidence="4 6">FHS-PPGT130</strain>
    </source>
</reference>
<protein>
    <submittedName>
        <fullName evidence="4">16S rRNA (Guanine(966)-N(2))-methyltransferase RsmD</fullName>
        <ecNumber evidence="4">2.1.1.171</ecNumber>
    </submittedName>
</protein>
<gene>
    <name evidence="4" type="primary">rsmD</name>
    <name evidence="3" type="ORF">B4109_0844</name>
    <name evidence="4" type="ORF">D9548_00970</name>
</gene>
<name>A0A0K9HK75_GEOSE</name>
<comment type="caution">
    <text evidence="4">The sequence shown here is derived from an EMBL/GenBank/DDBJ whole genome shotgun (WGS) entry which is preliminary data.</text>
</comment>
<dbReference type="CDD" id="cd02440">
    <property type="entry name" value="AdoMet_MTases"/>
    <property type="match status" value="1"/>
</dbReference>
<dbReference type="RefSeq" id="WP_033016180.1">
    <property type="nucleotide sequence ID" value="NZ_CBCSGJ010000009.1"/>
</dbReference>
<dbReference type="InterPro" id="IPR002052">
    <property type="entry name" value="DNA_methylase_N6_adenine_CS"/>
</dbReference>
<dbReference type="InterPro" id="IPR004398">
    <property type="entry name" value="RNA_MeTrfase_RsmD"/>
</dbReference>
<dbReference type="OrthoDB" id="9803017at2"/>
<dbReference type="PATRIC" id="fig|1422.14.peg.3559"/>
<dbReference type="Proteomes" id="UP000266922">
    <property type="component" value="Unassembled WGS sequence"/>
</dbReference>
<dbReference type="PROSITE" id="PS00092">
    <property type="entry name" value="N6_MTASE"/>
    <property type="match status" value="1"/>
</dbReference>
<dbReference type="Proteomes" id="UP000075424">
    <property type="component" value="Unassembled WGS sequence"/>
</dbReference>
<dbReference type="GO" id="GO:0052913">
    <property type="term" value="F:16S rRNA (guanine(966)-N(2))-methyltransferase activity"/>
    <property type="evidence" value="ECO:0007669"/>
    <property type="project" value="UniProtKB-EC"/>
</dbReference>
<dbReference type="NCBIfam" id="TIGR00095">
    <property type="entry name" value="16S rRNA (guanine(966)-N(2))-methyltransferase RsmD"/>
    <property type="match status" value="1"/>
</dbReference>
<keyword evidence="2 4" id="KW-0808">Transferase</keyword>
<dbReference type="GeneID" id="89611684"/>
<dbReference type="Gene3D" id="3.40.50.150">
    <property type="entry name" value="Vaccinia Virus protein VP39"/>
    <property type="match status" value="1"/>
</dbReference>
<keyword evidence="1 4" id="KW-0489">Methyltransferase</keyword>
<evidence type="ECO:0000256" key="2">
    <source>
        <dbReference type="ARBA" id="ARBA00022679"/>
    </source>
</evidence>
<evidence type="ECO:0000313" key="5">
    <source>
        <dbReference type="Proteomes" id="UP000075424"/>
    </source>
</evidence>
<dbReference type="PANTHER" id="PTHR43542:SF1">
    <property type="entry name" value="METHYLTRANSFERASE"/>
    <property type="match status" value="1"/>
</dbReference>
<evidence type="ECO:0000313" key="3">
    <source>
        <dbReference type="EMBL" id="KYD21298.1"/>
    </source>
</evidence>
<dbReference type="EC" id="2.1.1.171" evidence="4"/>
<dbReference type="PIRSF" id="PIRSF004553">
    <property type="entry name" value="CHP00095"/>
    <property type="match status" value="1"/>
</dbReference>
<dbReference type="GO" id="GO:0003676">
    <property type="term" value="F:nucleic acid binding"/>
    <property type="evidence" value="ECO:0007669"/>
    <property type="project" value="InterPro"/>
</dbReference>
<dbReference type="EMBL" id="RCTJ01000001">
    <property type="protein sequence ID" value="RLQ15381.1"/>
    <property type="molecule type" value="Genomic_DNA"/>
</dbReference>
<dbReference type="InterPro" id="IPR029063">
    <property type="entry name" value="SAM-dependent_MTases_sf"/>
</dbReference>
<dbReference type="PANTHER" id="PTHR43542">
    <property type="entry name" value="METHYLTRANSFERASE"/>
    <property type="match status" value="1"/>
</dbReference>
<dbReference type="Pfam" id="PF03602">
    <property type="entry name" value="Cons_hypoth95"/>
    <property type="match status" value="1"/>
</dbReference>
<sequence length="202" mass="22471">MRVISGTCKGRHLQAVPGLSTRPTTDKVKEAVFNMIGPYFAGGIGLDLFAGSGGLGIEALSRGLERVIFVDHDGKAVQTVRKNVAACGLERRAEIYRNDAERALRAVAKRGLRFSVIFLDPPYKEKKWPALLSFIDNHDLLEDDGVVVAEHLAEVELPEEVGRLKQWKRETYGITGVTIYRRTDEQKGDERDGEHCRLPGEL</sequence>
<accession>A0A0K9HK75</accession>
<dbReference type="SUPFAM" id="SSF53335">
    <property type="entry name" value="S-adenosyl-L-methionine-dependent methyltransferases"/>
    <property type="match status" value="1"/>
</dbReference>
<evidence type="ECO:0000313" key="4">
    <source>
        <dbReference type="EMBL" id="RLQ15381.1"/>
    </source>
</evidence>
<organism evidence="4 6">
    <name type="scientific">Geobacillus stearothermophilus</name>
    <name type="common">Bacillus stearothermophilus</name>
    <dbReference type="NCBI Taxonomy" id="1422"/>
    <lineage>
        <taxon>Bacteria</taxon>
        <taxon>Bacillati</taxon>
        <taxon>Bacillota</taxon>
        <taxon>Bacilli</taxon>
        <taxon>Bacillales</taxon>
        <taxon>Anoxybacillaceae</taxon>
        <taxon>Geobacillus</taxon>
    </lineage>
</organism>
<dbReference type="EMBL" id="LQYV01000135">
    <property type="protein sequence ID" value="KYD21298.1"/>
    <property type="molecule type" value="Genomic_DNA"/>
</dbReference>